<organism evidence="1">
    <name type="scientific">marine sediment metagenome</name>
    <dbReference type="NCBI Taxonomy" id="412755"/>
    <lineage>
        <taxon>unclassified sequences</taxon>
        <taxon>metagenomes</taxon>
        <taxon>ecological metagenomes</taxon>
    </lineage>
</organism>
<sequence>MAIVKFGPMFVGARGTLGGIIFSANQAGPFVRSWSKGSNPRTALQSAQRGILTDFASNWRNLTQAEKDDWDDYADDAAQELTNSLGETYFVSGFAWYVRINTHLTLAAEADRDDAPTNVRPVAPILGVGVQLWTTGAAENSRVIMTAGSPDLTENHVVFARVVSQGRQKMSSGFVLMKIAVPDAGRRIFIQDELEAAFGTIQLGQRMFVEVNIQGDQGQRGPVDTAFADAQSV</sequence>
<name>A0A0F9PAH0_9ZZZZ</name>
<reference evidence="1" key="1">
    <citation type="journal article" date="2015" name="Nature">
        <title>Complex archaea that bridge the gap between prokaryotes and eukaryotes.</title>
        <authorList>
            <person name="Spang A."/>
            <person name="Saw J.H."/>
            <person name="Jorgensen S.L."/>
            <person name="Zaremba-Niedzwiedzka K."/>
            <person name="Martijn J."/>
            <person name="Lind A.E."/>
            <person name="van Eijk R."/>
            <person name="Schleper C."/>
            <person name="Guy L."/>
            <person name="Ettema T.J."/>
        </authorList>
    </citation>
    <scope>NUCLEOTIDE SEQUENCE</scope>
</reference>
<evidence type="ECO:0000313" key="1">
    <source>
        <dbReference type="EMBL" id="KKM97980.1"/>
    </source>
</evidence>
<dbReference type="EMBL" id="LAZR01005683">
    <property type="protein sequence ID" value="KKM97980.1"/>
    <property type="molecule type" value="Genomic_DNA"/>
</dbReference>
<comment type="caution">
    <text evidence="1">The sequence shown here is derived from an EMBL/GenBank/DDBJ whole genome shotgun (WGS) entry which is preliminary data.</text>
</comment>
<protein>
    <submittedName>
        <fullName evidence="1">Uncharacterized protein</fullName>
    </submittedName>
</protein>
<accession>A0A0F9PAH0</accession>
<dbReference type="AlphaFoldDB" id="A0A0F9PAH0"/>
<proteinExistence type="predicted"/>
<gene>
    <name evidence="1" type="ORF">LCGC14_1162630</name>
</gene>